<evidence type="ECO:0000256" key="1">
    <source>
        <dbReference type="ARBA" id="ARBA00001974"/>
    </source>
</evidence>
<comment type="function">
    <text evidence="10">Catalyzes the oxidation of sulfhydryl groups in peptide and protein thiols to disulfides with the reduction of oxygen to hydrogen peroxide.</text>
</comment>
<accession>D6WHZ4</accession>
<gene>
    <name evidence="14" type="primary">AUGUSTUS-3.0.2_02470</name>
    <name evidence="14" type="ORF">TcasGA2_TC002470</name>
</gene>
<evidence type="ECO:0000313" key="15">
    <source>
        <dbReference type="Proteomes" id="UP000007266"/>
    </source>
</evidence>
<dbReference type="Pfam" id="PF04777">
    <property type="entry name" value="Evr1_Alr"/>
    <property type="match status" value="1"/>
</dbReference>
<evidence type="ECO:0000256" key="5">
    <source>
        <dbReference type="ARBA" id="ARBA00022827"/>
    </source>
</evidence>
<keyword evidence="6 10" id="KW-0560">Oxidoreductase</keyword>
<evidence type="ECO:0000256" key="7">
    <source>
        <dbReference type="ARBA" id="ARBA00023157"/>
    </source>
</evidence>
<dbReference type="FunFam" id="3.40.30.10:FF:000425">
    <property type="entry name" value="Sulfhydryl oxidase"/>
    <property type="match status" value="1"/>
</dbReference>
<dbReference type="GO" id="GO:0003756">
    <property type="term" value="F:protein disulfide isomerase activity"/>
    <property type="evidence" value="ECO:0000318"/>
    <property type="project" value="GO_Central"/>
</dbReference>
<evidence type="ECO:0000256" key="6">
    <source>
        <dbReference type="ARBA" id="ARBA00023002"/>
    </source>
</evidence>
<dbReference type="OMA" id="LWRVHNF"/>
<dbReference type="PROSITE" id="PS51324">
    <property type="entry name" value="ERV_ALR"/>
    <property type="match status" value="1"/>
</dbReference>
<dbReference type="Proteomes" id="UP000007266">
    <property type="component" value="Linkage group 3"/>
</dbReference>
<reference evidence="14 15" key="1">
    <citation type="journal article" date="2008" name="Nature">
        <title>The genome of the model beetle and pest Tribolium castaneum.</title>
        <authorList>
            <consortium name="Tribolium Genome Sequencing Consortium"/>
            <person name="Richards S."/>
            <person name="Gibbs R.A."/>
            <person name="Weinstock G.M."/>
            <person name="Brown S.J."/>
            <person name="Denell R."/>
            <person name="Beeman R.W."/>
            <person name="Gibbs R."/>
            <person name="Beeman R.W."/>
            <person name="Brown S.J."/>
            <person name="Bucher G."/>
            <person name="Friedrich M."/>
            <person name="Grimmelikhuijzen C.J."/>
            <person name="Klingler M."/>
            <person name="Lorenzen M."/>
            <person name="Richards S."/>
            <person name="Roth S."/>
            <person name="Schroder R."/>
            <person name="Tautz D."/>
            <person name="Zdobnov E.M."/>
            <person name="Muzny D."/>
            <person name="Gibbs R.A."/>
            <person name="Weinstock G.M."/>
            <person name="Attaway T."/>
            <person name="Bell S."/>
            <person name="Buhay C.J."/>
            <person name="Chandrabose M.N."/>
            <person name="Chavez D."/>
            <person name="Clerk-Blankenburg K.P."/>
            <person name="Cree A."/>
            <person name="Dao M."/>
            <person name="Davis C."/>
            <person name="Chacko J."/>
            <person name="Dinh H."/>
            <person name="Dugan-Rocha S."/>
            <person name="Fowler G."/>
            <person name="Garner T.T."/>
            <person name="Garnes J."/>
            <person name="Gnirke A."/>
            <person name="Hawes A."/>
            <person name="Hernandez J."/>
            <person name="Hines S."/>
            <person name="Holder M."/>
            <person name="Hume J."/>
            <person name="Jhangiani S.N."/>
            <person name="Joshi V."/>
            <person name="Khan Z.M."/>
            <person name="Jackson L."/>
            <person name="Kovar C."/>
            <person name="Kowis A."/>
            <person name="Lee S."/>
            <person name="Lewis L.R."/>
            <person name="Margolis J."/>
            <person name="Morgan M."/>
            <person name="Nazareth L.V."/>
            <person name="Nguyen N."/>
            <person name="Okwuonu G."/>
            <person name="Parker D."/>
            <person name="Richards S."/>
            <person name="Ruiz S.J."/>
            <person name="Santibanez J."/>
            <person name="Savard J."/>
            <person name="Scherer S.E."/>
            <person name="Schneider B."/>
            <person name="Sodergren E."/>
            <person name="Tautz D."/>
            <person name="Vattahil S."/>
            <person name="Villasana D."/>
            <person name="White C.S."/>
            <person name="Wright R."/>
            <person name="Park Y."/>
            <person name="Beeman R.W."/>
            <person name="Lord J."/>
            <person name="Oppert B."/>
            <person name="Lorenzen M."/>
            <person name="Brown S."/>
            <person name="Wang L."/>
            <person name="Savard J."/>
            <person name="Tautz D."/>
            <person name="Richards S."/>
            <person name="Weinstock G."/>
            <person name="Gibbs R.A."/>
            <person name="Liu Y."/>
            <person name="Worley K."/>
            <person name="Weinstock G."/>
            <person name="Elsik C.G."/>
            <person name="Reese J.T."/>
            <person name="Elhaik E."/>
            <person name="Landan G."/>
            <person name="Graur D."/>
            <person name="Arensburger P."/>
            <person name="Atkinson P."/>
            <person name="Beeman R.W."/>
            <person name="Beidler J."/>
            <person name="Brown S.J."/>
            <person name="Demuth J.P."/>
            <person name="Drury D.W."/>
            <person name="Du Y.Z."/>
            <person name="Fujiwara H."/>
            <person name="Lorenzen M."/>
            <person name="Maselli V."/>
            <person name="Osanai M."/>
            <person name="Park Y."/>
            <person name="Robertson H.M."/>
            <person name="Tu Z."/>
            <person name="Wang J.J."/>
            <person name="Wang S."/>
            <person name="Richards S."/>
            <person name="Song H."/>
            <person name="Zhang L."/>
            <person name="Sodergren E."/>
            <person name="Werner D."/>
            <person name="Stanke M."/>
            <person name="Morgenstern B."/>
            <person name="Solovyev V."/>
            <person name="Kosarev P."/>
            <person name="Brown G."/>
            <person name="Chen H.C."/>
            <person name="Ermolaeva O."/>
            <person name="Hlavina W."/>
            <person name="Kapustin Y."/>
            <person name="Kiryutin B."/>
            <person name="Kitts P."/>
            <person name="Maglott D."/>
            <person name="Pruitt K."/>
            <person name="Sapojnikov V."/>
            <person name="Souvorov A."/>
            <person name="Mackey A.J."/>
            <person name="Waterhouse R.M."/>
            <person name="Wyder S."/>
            <person name="Zdobnov E.M."/>
            <person name="Zdobnov E.M."/>
            <person name="Wyder S."/>
            <person name="Kriventseva E.V."/>
            <person name="Kadowaki T."/>
            <person name="Bork P."/>
            <person name="Aranda M."/>
            <person name="Bao R."/>
            <person name="Beermann A."/>
            <person name="Berns N."/>
            <person name="Bolognesi R."/>
            <person name="Bonneton F."/>
            <person name="Bopp D."/>
            <person name="Brown S.J."/>
            <person name="Bucher G."/>
            <person name="Butts T."/>
            <person name="Chaumot A."/>
            <person name="Denell R.E."/>
            <person name="Ferrier D.E."/>
            <person name="Friedrich M."/>
            <person name="Gordon C.M."/>
            <person name="Jindra M."/>
            <person name="Klingler M."/>
            <person name="Lan Q."/>
            <person name="Lattorff H.M."/>
            <person name="Laudet V."/>
            <person name="von Levetsow C."/>
            <person name="Liu Z."/>
            <person name="Lutz R."/>
            <person name="Lynch J.A."/>
            <person name="da Fonseca R.N."/>
            <person name="Posnien N."/>
            <person name="Reuter R."/>
            <person name="Roth S."/>
            <person name="Savard J."/>
            <person name="Schinko J.B."/>
            <person name="Schmitt C."/>
            <person name="Schoppmeier M."/>
            <person name="Schroder R."/>
            <person name="Shippy T.D."/>
            <person name="Simonnet F."/>
            <person name="Marques-Souza H."/>
            <person name="Tautz D."/>
            <person name="Tomoyasu Y."/>
            <person name="Trauner J."/>
            <person name="Van der Zee M."/>
            <person name="Vervoort M."/>
            <person name="Wittkopp N."/>
            <person name="Wimmer E.A."/>
            <person name="Yang X."/>
            <person name="Jones A.K."/>
            <person name="Sattelle D.B."/>
            <person name="Ebert P.R."/>
            <person name="Nelson D."/>
            <person name="Scott J.G."/>
            <person name="Beeman R.W."/>
            <person name="Muthukrishnan S."/>
            <person name="Kramer K.J."/>
            <person name="Arakane Y."/>
            <person name="Beeman R.W."/>
            <person name="Zhu Q."/>
            <person name="Hogenkamp D."/>
            <person name="Dixit R."/>
            <person name="Oppert B."/>
            <person name="Jiang H."/>
            <person name="Zou Z."/>
            <person name="Marshall J."/>
            <person name="Elpidina E."/>
            <person name="Vinokurov K."/>
            <person name="Oppert C."/>
            <person name="Zou Z."/>
            <person name="Evans J."/>
            <person name="Lu Z."/>
            <person name="Zhao P."/>
            <person name="Sumathipala N."/>
            <person name="Altincicek B."/>
            <person name="Vilcinskas A."/>
            <person name="Williams M."/>
            <person name="Hultmark D."/>
            <person name="Hetru C."/>
            <person name="Jiang H."/>
            <person name="Grimmelikhuijzen C.J."/>
            <person name="Hauser F."/>
            <person name="Cazzamali G."/>
            <person name="Williamson M."/>
            <person name="Park Y."/>
            <person name="Li B."/>
            <person name="Tanaka Y."/>
            <person name="Predel R."/>
            <person name="Neupert S."/>
            <person name="Schachtner J."/>
            <person name="Verleyen P."/>
            <person name="Raible F."/>
            <person name="Bork P."/>
            <person name="Friedrich M."/>
            <person name="Walden K.K."/>
            <person name="Robertson H.M."/>
            <person name="Angeli S."/>
            <person name="Foret S."/>
            <person name="Bucher G."/>
            <person name="Schuetz S."/>
            <person name="Maleszka R."/>
            <person name="Wimmer E.A."/>
            <person name="Beeman R.W."/>
            <person name="Lorenzen M."/>
            <person name="Tomoyasu Y."/>
            <person name="Miller S.C."/>
            <person name="Grossmann D."/>
            <person name="Bucher G."/>
        </authorList>
    </citation>
    <scope>NUCLEOTIDE SEQUENCE [LARGE SCALE GENOMIC DNA]</scope>
    <source>
        <strain evidence="14 15">Georgia GA2</strain>
    </source>
</reference>
<evidence type="ECO:0000256" key="8">
    <source>
        <dbReference type="ARBA" id="ARBA00023180"/>
    </source>
</evidence>
<protein>
    <recommendedName>
        <fullName evidence="10">Sulfhydryl oxidase</fullName>
        <ecNumber evidence="10">1.8.3.2</ecNumber>
    </recommendedName>
</protein>
<proteinExistence type="inferred from homology"/>
<dbReference type="Gene3D" id="3.40.30.10">
    <property type="entry name" value="Glutaredoxin"/>
    <property type="match status" value="2"/>
</dbReference>
<dbReference type="GO" id="GO:0000139">
    <property type="term" value="C:Golgi membrane"/>
    <property type="evidence" value="ECO:0000318"/>
    <property type="project" value="GO_Central"/>
</dbReference>
<dbReference type="PhylomeDB" id="D6WHZ4"/>
<keyword evidence="8" id="KW-0325">Glycoprotein</keyword>
<comment type="catalytic activity">
    <reaction evidence="9 10">
        <text>2 R'C(R)SH + O2 = R'C(R)S-S(R)CR' + H2O2</text>
        <dbReference type="Rhea" id="RHEA:17357"/>
        <dbReference type="ChEBI" id="CHEBI:15379"/>
        <dbReference type="ChEBI" id="CHEBI:16240"/>
        <dbReference type="ChEBI" id="CHEBI:16520"/>
        <dbReference type="ChEBI" id="CHEBI:17412"/>
        <dbReference type="EC" id="1.8.3.2"/>
    </reaction>
</comment>
<dbReference type="InterPro" id="IPR040986">
    <property type="entry name" value="QSOX_FAD-bd_dom"/>
</dbReference>
<dbReference type="PROSITE" id="PS00194">
    <property type="entry name" value="THIOREDOXIN_1"/>
    <property type="match status" value="1"/>
</dbReference>
<reference evidence="14 15" key="2">
    <citation type="journal article" date="2010" name="Nucleic Acids Res.">
        <title>BeetleBase in 2010: revisions to provide comprehensive genomic information for Tribolium castaneum.</title>
        <authorList>
            <person name="Kim H.S."/>
            <person name="Murphy T."/>
            <person name="Xia J."/>
            <person name="Caragea D."/>
            <person name="Park Y."/>
            <person name="Beeman R.W."/>
            <person name="Lorenzen M.D."/>
            <person name="Butcher S."/>
            <person name="Manak J.R."/>
            <person name="Brown S.J."/>
        </authorList>
    </citation>
    <scope>GENOME REANNOTATION</scope>
    <source>
        <strain evidence="14 15">Georgia GA2</strain>
    </source>
</reference>
<dbReference type="FunFam" id="3.40.30.10:FF:000080">
    <property type="entry name" value="Sulfhydryl oxidase"/>
    <property type="match status" value="1"/>
</dbReference>
<dbReference type="OrthoDB" id="59470at2759"/>
<dbReference type="Pfam" id="PF00085">
    <property type="entry name" value="Thioredoxin"/>
    <property type="match status" value="1"/>
</dbReference>
<sequence length="544" mass="62364">MKKITVFLLLINFLIPTTTQSETSEAELLYDPSENIEILDIHNFHTKIENSQTPWLVKFYLGWCGTCQKLSTEWKKFRNEITPWTDLVKVGAISCSDPANTPVCLNSNISAYPTIKYFPENYKSGDDSTVILKGEHLDVKALKKRVIGQIRTEISEKRGQMYPKLSTYEHPNLEKMFEGLGESVKYVVLVVEAPDQCFATEIALNLHKNRNVSVKFAPNTNTDLVNNLQVSTFPSVVVLDRNNNVSKRFTDPEGVAIESFLLSYGLEVNRIEPNTTKKIVPKKLLRLNQRVKKMGDVVFQVDLEAALRYSLKQEVSAVRVITNERLDALRAYLTVVKKYFPFGENNELITQLVKLTSSSEQVQGVEIFQLVQKAETNRAFSSVQTYLGCLGSVSGKRRYPCSLWQLFHYLTVNSDDETNPREVLTAMHGYIRHFFGCGGCSRHFQQMAIERNLSGVSSLKEAVLWLWEAHNVVNQRLKGDVTEDPEFLKDKFPAKLRCVECYEEDGTWRRNEVFEYLKKMYGKFNVRYVGSDTRVLFPDLDNMF</sequence>
<dbReference type="Gene3D" id="1.20.120.1960">
    <property type="entry name" value="QSOX sulfhydryl oxidase domain"/>
    <property type="match status" value="1"/>
</dbReference>
<feature type="domain" description="Thioredoxin" evidence="13">
    <location>
        <begin position="9"/>
        <end position="152"/>
    </location>
</feature>
<evidence type="ECO:0000259" key="12">
    <source>
        <dbReference type="PROSITE" id="PS51324"/>
    </source>
</evidence>
<dbReference type="GO" id="GO:0005615">
    <property type="term" value="C:extracellular space"/>
    <property type="evidence" value="ECO:0000318"/>
    <property type="project" value="GO_Central"/>
</dbReference>
<dbReference type="Pfam" id="PF18108">
    <property type="entry name" value="QSOX_Trx1"/>
    <property type="match status" value="1"/>
</dbReference>
<feature type="domain" description="ERV/ALR sulfhydryl oxidase" evidence="12">
    <location>
        <begin position="392"/>
        <end position="492"/>
    </location>
</feature>
<evidence type="ECO:0000256" key="9">
    <source>
        <dbReference type="ARBA" id="ARBA00048864"/>
    </source>
</evidence>
<dbReference type="InterPro" id="IPR039798">
    <property type="entry name" value="Sulfhydryl_oxidase"/>
</dbReference>
<dbReference type="SUPFAM" id="SSF69000">
    <property type="entry name" value="FAD-dependent thiol oxidase"/>
    <property type="match status" value="1"/>
</dbReference>
<organism evidence="14 15">
    <name type="scientific">Tribolium castaneum</name>
    <name type="common">Red flour beetle</name>
    <dbReference type="NCBI Taxonomy" id="7070"/>
    <lineage>
        <taxon>Eukaryota</taxon>
        <taxon>Metazoa</taxon>
        <taxon>Ecdysozoa</taxon>
        <taxon>Arthropoda</taxon>
        <taxon>Hexapoda</taxon>
        <taxon>Insecta</taxon>
        <taxon>Pterygota</taxon>
        <taxon>Neoptera</taxon>
        <taxon>Endopterygota</taxon>
        <taxon>Coleoptera</taxon>
        <taxon>Polyphaga</taxon>
        <taxon>Cucujiformia</taxon>
        <taxon>Tenebrionidae</taxon>
        <taxon>Tenebrionidae incertae sedis</taxon>
        <taxon>Tribolium</taxon>
    </lineage>
</organism>
<evidence type="ECO:0000256" key="2">
    <source>
        <dbReference type="ARBA" id="ARBA00006041"/>
    </source>
</evidence>
<dbReference type="AlphaFoldDB" id="D6WHZ4"/>
<name>D6WHZ4_TRICA</name>
<dbReference type="Gene3D" id="1.20.120.310">
    <property type="entry name" value="ERV/ALR sulfhydryl oxidase domain"/>
    <property type="match status" value="1"/>
</dbReference>
<dbReference type="InterPro" id="IPR042568">
    <property type="entry name" value="QSOX_FAD-bd_sf"/>
</dbReference>
<dbReference type="GO" id="GO:0016971">
    <property type="term" value="F:flavin-dependent sulfhydryl oxidase activity"/>
    <property type="evidence" value="ECO:0000318"/>
    <property type="project" value="GO_Central"/>
</dbReference>
<evidence type="ECO:0000313" key="14">
    <source>
        <dbReference type="EMBL" id="EEZ99709.1"/>
    </source>
</evidence>
<evidence type="ECO:0000256" key="11">
    <source>
        <dbReference type="SAM" id="SignalP"/>
    </source>
</evidence>
<feature type="signal peptide" evidence="11">
    <location>
        <begin position="1"/>
        <end position="21"/>
    </location>
</feature>
<dbReference type="InterPro" id="IPR017905">
    <property type="entry name" value="ERV/ALR_sulphydryl_oxidase"/>
</dbReference>
<evidence type="ECO:0000256" key="4">
    <source>
        <dbReference type="ARBA" id="ARBA00022729"/>
    </source>
</evidence>
<dbReference type="Pfam" id="PF18371">
    <property type="entry name" value="FAD_SOX"/>
    <property type="match status" value="1"/>
</dbReference>
<dbReference type="InterPro" id="IPR036774">
    <property type="entry name" value="ERV/ALR_sulphydryl_oxid_sf"/>
</dbReference>
<dbReference type="InterPro" id="IPR041269">
    <property type="entry name" value="QSOX_Trx1"/>
</dbReference>
<dbReference type="SUPFAM" id="SSF52833">
    <property type="entry name" value="Thioredoxin-like"/>
    <property type="match status" value="2"/>
</dbReference>
<evidence type="ECO:0000256" key="10">
    <source>
        <dbReference type="RuleBase" id="RU371123"/>
    </source>
</evidence>
<dbReference type="PANTHER" id="PTHR22897">
    <property type="entry name" value="QUIESCIN Q6-RELATED SULFHYDRYL OXIDASE"/>
    <property type="match status" value="1"/>
</dbReference>
<dbReference type="PANTHER" id="PTHR22897:SF8">
    <property type="entry name" value="SULFHYDRYL OXIDASE"/>
    <property type="match status" value="1"/>
</dbReference>
<dbReference type="InterPro" id="IPR013766">
    <property type="entry name" value="Thioredoxin_domain"/>
</dbReference>
<keyword evidence="5 10" id="KW-0274">FAD</keyword>
<dbReference type="EMBL" id="KQ971331">
    <property type="protein sequence ID" value="EEZ99709.1"/>
    <property type="molecule type" value="Genomic_DNA"/>
</dbReference>
<evidence type="ECO:0000256" key="3">
    <source>
        <dbReference type="ARBA" id="ARBA00022630"/>
    </source>
</evidence>
<keyword evidence="3 10" id="KW-0285">Flavoprotein</keyword>
<evidence type="ECO:0000259" key="13">
    <source>
        <dbReference type="PROSITE" id="PS51352"/>
    </source>
</evidence>
<keyword evidence="7" id="KW-1015">Disulfide bond</keyword>
<dbReference type="KEGG" id="tca:655759"/>
<keyword evidence="15" id="KW-1185">Reference proteome</keyword>
<dbReference type="eggNOG" id="KOG1731">
    <property type="taxonomic scope" value="Eukaryota"/>
</dbReference>
<dbReference type="PROSITE" id="PS51352">
    <property type="entry name" value="THIOREDOXIN_2"/>
    <property type="match status" value="1"/>
</dbReference>
<keyword evidence="4 11" id="KW-0732">Signal</keyword>
<feature type="chain" id="PRO_5003089476" description="Sulfhydryl oxidase" evidence="11">
    <location>
        <begin position="22"/>
        <end position="544"/>
    </location>
</feature>
<dbReference type="HOGENOM" id="CLU_020182_1_0_1"/>
<dbReference type="GO" id="GO:0006457">
    <property type="term" value="P:protein folding"/>
    <property type="evidence" value="ECO:0000318"/>
    <property type="project" value="GO_Central"/>
</dbReference>
<dbReference type="InterPro" id="IPR017937">
    <property type="entry name" value="Thioredoxin_CS"/>
</dbReference>
<dbReference type="EC" id="1.8.3.2" evidence="10"/>
<comment type="cofactor">
    <cofactor evidence="1 10">
        <name>FAD</name>
        <dbReference type="ChEBI" id="CHEBI:57692"/>
    </cofactor>
</comment>
<dbReference type="InterPro" id="IPR036249">
    <property type="entry name" value="Thioredoxin-like_sf"/>
</dbReference>
<dbReference type="FunFam" id="1.20.120.310:FF:000001">
    <property type="entry name" value="Sulfhydryl oxidase"/>
    <property type="match status" value="1"/>
</dbReference>
<comment type="similarity">
    <text evidence="2 10">Belongs to the quiescin-sulfhydryl oxidase (QSOX) family.</text>
</comment>